<feature type="chain" id="PRO_5046578934" evidence="8">
    <location>
        <begin position="17"/>
        <end position="133"/>
    </location>
</feature>
<evidence type="ECO:0000313" key="11">
    <source>
        <dbReference type="Proteomes" id="UP000765802"/>
    </source>
</evidence>
<feature type="signal peptide" evidence="8">
    <location>
        <begin position="1"/>
        <end position="16"/>
    </location>
</feature>
<dbReference type="PRINTS" id="PR00606">
    <property type="entry name" value="CYTCHROMECID"/>
</dbReference>
<keyword evidence="4" id="KW-0249">Electron transport</keyword>
<evidence type="ECO:0000256" key="4">
    <source>
        <dbReference type="ARBA" id="ARBA00022982"/>
    </source>
</evidence>
<sequence length="133" mass="13911">MKKYFILAGISAFAFACGNSATENKAGETAAATTEQTAPAAAEPSANEEKGIELIAGNDCLTCHKVNEKSIGPSYTDVANKYNADDATIADLAGKIIKGGSGVWGEVPMTAHPQLSEDDAKIMVKYILSLKNQ</sequence>
<dbReference type="InterPro" id="IPR036909">
    <property type="entry name" value="Cyt_c-like_dom_sf"/>
</dbReference>
<feature type="compositionally biased region" description="Low complexity" evidence="7">
    <location>
        <begin position="29"/>
        <end position="45"/>
    </location>
</feature>
<evidence type="ECO:0000259" key="9">
    <source>
        <dbReference type="PROSITE" id="PS51007"/>
    </source>
</evidence>
<dbReference type="Pfam" id="PF00034">
    <property type="entry name" value="Cytochrom_C"/>
    <property type="match status" value="1"/>
</dbReference>
<evidence type="ECO:0000256" key="6">
    <source>
        <dbReference type="PROSITE-ProRule" id="PRU00433"/>
    </source>
</evidence>
<keyword evidence="8" id="KW-0732">Signal</keyword>
<comment type="caution">
    <text evidence="10">The sequence shown here is derived from an EMBL/GenBank/DDBJ whole genome shotgun (WGS) entry which is preliminary data.</text>
</comment>
<dbReference type="Proteomes" id="UP000765802">
    <property type="component" value="Unassembled WGS sequence"/>
</dbReference>
<dbReference type="RefSeq" id="WP_187255380.1">
    <property type="nucleotide sequence ID" value="NZ_JBHULF010000006.1"/>
</dbReference>
<dbReference type="Gene3D" id="1.10.760.10">
    <property type="entry name" value="Cytochrome c-like domain"/>
    <property type="match status" value="1"/>
</dbReference>
<feature type="domain" description="Cytochrome c" evidence="9">
    <location>
        <begin position="46"/>
        <end position="131"/>
    </location>
</feature>
<keyword evidence="2 6" id="KW-0349">Heme</keyword>
<evidence type="ECO:0000313" key="10">
    <source>
        <dbReference type="EMBL" id="MBC6490053.1"/>
    </source>
</evidence>
<gene>
    <name evidence="10" type="ORF">BC349_03665</name>
</gene>
<feature type="region of interest" description="Disordered" evidence="7">
    <location>
        <begin position="29"/>
        <end position="48"/>
    </location>
</feature>
<keyword evidence="11" id="KW-1185">Reference proteome</keyword>
<evidence type="ECO:0000256" key="1">
    <source>
        <dbReference type="ARBA" id="ARBA00022448"/>
    </source>
</evidence>
<proteinExistence type="predicted"/>
<accession>A0ABR7M4W7</accession>
<dbReference type="SUPFAM" id="SSF46626">
    <property type="entry name" value="Cytochrome c"/>
    <property type="match status" value="1"/>
</dbReference>
<dbReference type="PROSITE" id="PS51007">
    <property type="entry name" value="CYTC"/>
    <property type="match status" value="1"/>
</dbReference>
<keyword evidence="1" id="KW-0813">Transport</keyword>
<keyword evidence="3 6" id="KW-0479">Metal-binding</keyword>
<name>A0ABR7M4W7_9BACT</name>
<keyword evidence="5 6" id="KW-0408">Iron</keyword>
<protein>
    <submittedName>
        <fullName evidence="10">Cytochrome c class I</fullName>
    </submittedName>
</protein>
<evidence type="ECO:0000256" key="8">
    <source>
        <dbReference type="SAM" id="SignalP"/>
    </source>
</evidence>
<reference evidence="10 11" key="1">
    <citation type="submission" date="2016-07" db="EMBL/GenBank/DDBJ databases">
        <title>Genome analysis of Flavihumibacter stibioxidans YS-17.</title>
        <authorList>
            <person name="Shi K."/>
            <person name="Han Y."/>
            <person name="Wang G."/>
        </authorList>
    </citation>
    <scope>NUCLEOTIDE SEQUENCE [LARGE SCALE GENOMIC DNA]</scope>
    <source>
        <strain evidence="10 11">YS-17</strain>
    </source>
</reference>
<evidence type="ECO:0000256" key="2">
    <source>
        <dbReference type="ARBA" id="ARBA00022617"/>
    </source>
</evidence>
<organism evidence="10 11">
    <name type="scientific">Flavihumibacter stibioxidans</name>
    <dbReference type="NCBI Taxonomy" id="1834163"/>
    <lineage>
        <taxon>Bacteria</taxon>
        <taxon>Pseudomonadati</taxon>
        <taxon>Bacteroidota</taxon>
        <taxon>Chitinophagia</taxon>
        <taxon>Chitinophagales</taxon>
        <taxon>Chitinophagaceae</taxon>
        <taxon>Flavihumibacter</taxon>
    </lineage>
</organism>
<evidence type="ECO:0000256" key="7">
    <source>
        <dbReference type="SAM" id="MobiDB-lite"/>
    </source>
</evidence>
<evidence type="ECO:0000256" key="5">
    <source>
        <dbReference type="ARBA" id="ARBA00023004"/>
    </source>
</evidence>
<dbReference type="InterPro" id="IPR009056">
    <property type="entry name" value="Cyt_c-like_dom"/>
</dbReference>
<dbReference type="InterPro" id="IPR002324">
    <property type="entry name" value="Cyt_c_ID"/>
</dbReference>
<evidence type="ECO:0000256" key="3">
    <source>
        <dbReference type="ARBA" id="ARBA00022723"/>
    </source>
</evidence>
<dbReference type="EMBL" id="MBUA01000001">
    <property type="protein sequence ID" value="MBC6490053.1"/>
    <property type="molecule type" value="Genomic_DNA"/>
</dbReference>
<dbReference type="PROSITE" id="PS51257">
    <property type="entry name" value="PROKAR_LIPOPROTEIN"/>
    <property type="match status" value="1"/>
</dbReference>